<protein>
    <submittedName>
        <fullName evidence="2 3">Glutamine amidotransferase</fullName>
    </submittedName>
</protein>
<dbReference type="KEGG" id="cpat:CLPA_c38150"/>
<dbReference type="Proteomes" id="UP000030905">
    <property type="component" value="Chromosome"/>
</dbReference>
<reference evidence="3" key="2">
    <citation type="submission" date="2015-10" db="EMBL/GenBank/DDBJ databases">
        <title>Improved Draft Genome Sequence of Clostridium pasteurianum Strain ATCC 6013 (DSM 525) Using a Hybrid Next-Generation Sequencing Approach.</title>
        <authorList>
            <person name="Pyne M.E."/>
            <person name="Utturkar S.M."/>
            <person name="Brown S.D."/>
            <person name="Moo-Young M."/>
            <person name="Chung D.A."/>
            <person name="Chou P.C."/>
        </authorList>
    </citation>
    <scope>NUCLEOTIDE SEQUENCE</scope>
    <source>
        <strain evidence="3">ATCC 6013</strain>
    </source>
</reference>
<dbReference type="InterPro" id="IPR029062">
    <property type="entry name" value="Class_I_gatase-like"/>
</dbReference>
<dbReference type="Pfam" id="PF00117">
    <property type="entry name" value="GATase"/>
    <property type="match status" value="1"/>
</dbReference>
<dbReference type="SUPFAM" id="SSF52317">
    <property type="entry name" value="Class I glutamine amidotransferase-like"/>
    <property type="match status" value="1"/>
</dbReference>
<dbReference type="FunFam" id="3.40.50.880:FF:000033">
    <property type="entry name" value="Glutamine amidotransferase class-I"/>
    <property type="match status" value="1"/>
</dbReference>
<dbReference type="EMBL" id="JPGY02000001">
    <property type="protein sequence ID" value="KRU14134.1"/>
    <property type="molecule type" value="Genomic_DNA"/>
</dbReference>
<proteinExistence type="predicted"/>
<name>A0A0H3JAU6_CLOPA</name>
<gene>
    <name evidence="2" type="ORF">CLPA_c38150</name>
    <name evidence="3" type="ORF">CP6013_03390</name>
</gene>
<dbReference type="PROSITE" id="PS51273">
    <property type="entry name" value="GATASE_TYPE_1"/>
    <property type="match status" value="1"/>
</dbReference>
<feature type="domain" description="Glutamine amidotransferase" evidence="1">
    <location>
        <begin position="18"/>
        <end position="158"/>
    </location>
</feature>
<evidence type="ECO:0000313" key="3">
    <source>
        <dbReference type="EMBL" id="KRU14134.1"/>
    </source>
</evidence>
<evidence type="ECO:0000313" key="5">
    <source>
        <dbReference type="Proteomes" id="UP000030905"/>
    </source>
</evidence>
<dbReference type="GeneID" id="93075901"/>
<dbReference type="PANTHER" id="PTHR42695">
    <property type="entry name" value="GLUTAMINE AMIDOTRANSFERASE YLR126C-RELATED"/>
    <property type="match status" value="1"/>
</dbReference>
<dbReference type="Proteomes" id="UP000028042">
    <property type="component" value="Unassembled WGS sequence"/>
</dbReference>
<dbReference type="KEGG" id="cpae:CPAST_c38150"/>
<dbReference type="AlphaFoldDB" id="A0A0H3JAU6"/>
<dbReference type="eggNOG" id="COG0518">
    <property type="taxonomic scope" value="Bacteria"/>
</dbReference>
<reference evidence="3 4" key="3">
    <citation type="journal article" name="Genome Announc.">
        <title>Improved Draft Genome Sequence of Clostridium pasteurianum Strain ATCC 6013 (DSM 525) Using a Hybrid Next-Generation Sequencing Approach.</title>
        <authorList>
            <person name="Pyne M.E."/>
            <person name="Utturkar S."/>
            <person name="Brown S.D."/>
            <person name="Moo-Young M."/>
            <person name="Chung D.A."/>
            <person name="Chou C.P."/>
        </authorList>
    </citation>
    <scope>NUCLEOTIDE SEQUENCE [LARGE SCALE GENOMIC DNA]</scope>
    <source>
        <strain evidence="3 4">ATCC 6013</strain>
    </source>
</reference>
<dbReference type="InterPro" id="IPR017926">
    <property type="entry name" value="GATASE"/>
</dbReference>
<dbReference type="CDD" id="cd01741">
    <property type="entry name" value="GATase1_1"/>
    <property type="match status" value="1"/>
</dbReference>
<dbReference type="GO" id="GO:0016740">
    <property type="term" value="F:transferase activity"/>
    <property type="evidence" value="ECO:0007669"/>
    <property type="project" value="UniProtKB-KW"/>
</dbReference>
<dbReference type="PANTHER" id="PTHR42695:SF5">
    <property type="entry name" value="GLUTAMINE AMIDOTRANSFERASE YLR126C-RELATED"/>
    <property type="match status" value="1"/>
</dbReference>
<dbReference type="InterPro" id="IPR044992">
    <property type="entry name" value="ChyE-like"/>
</dbReference>
<dbReference type="GO" id="GO:0005829">
    <property type="term" value="C:cytosol"/>
    <property type="evidence" value="ECO:0007669"/>
    <property type="project" value="TreeGrafter"/>
</dbReference>
<keyword evidence="2" id="KW-0315">Glutamine amidotransferase</keyword>
<dbReference type="PATRIC" id="fig|1262449.3.peg.3633"/>
<sequence length="214" mass="24877">MYKLTGTHLYNYESLPSVDKFDWLIIMGGPMNIYEEKTYPWLKYEKQLIKEAIDKGKIVLGICLGAQLITDVLGGKVTKNPEAEIGWFPVTLNIEAKKSLLFKNFPQSFHVFQWHNDTFSTLGKEAENIAVSEACQNQAFMYKKRVIGFQFHIESSEDSIDSIIHNCPYDNVNDPYVQTKDQILSKMSYLKIANELMYNFLDELETHYFNFNQE</sequence>
<dbReference type="EMBL" id="CP009268">
    <property type="protein sequence ID" value="AJA53841.1"/>
    <property type="molecule type" value="Genomic_DNA"/>
</dbReference>
<evidence type="ECO:0000313" key="2">
    <source>
        <dbReference type="EMBL" id="AJA53841.1"/>
    </source>
</evidence>
<dbReference type="RefSeq" id="WP_003447698.1">
    <property type="nucleotide sequence ID" value="NZ_ANZB01000016.1"/>
</dbReference>
<organism evidence="2 5">
    <name type="scientific">Clostridium pasteurianum DSM 525 = ATCC 6013</name>
    <dbReference type="NCBI Taxonomy" id="1262449"/>
    <lineage>
        <taxon>Bacteria</taxon>
        <taxon>Bacillati</taxon>
        <taxon>Bacillota</taxon>
        <taxon>Clostridia</taxon>
        <taxon>Eubacteriales</taxon>
        <taxon>Clostridiaceae</taxon>
        <taxon>Clostridium</taxon>
    </lineage>
</organism>
<dbReference type="Gene3D" id="3.40.50.880">
    <property type="match status" value="1"/>
</dbReference>
<evidence type="ECO:0000313" key="4">
    <source>
        <dbReference type="Proteomes" id="UP000028042"/>
    </source>
</evidence>
<evidence type="ECO:0000259" key="1">
    <source>
        <dbReference type="Pfam" id="PF00117"/>
    </source>
</evidence>
<keyword evidence="5" id="KW-1185">Reference proteome</keyword>
<accession>A0A0H3JAU6</accession>
<keyword evidence="2" id="KW-0808">Transferase</keyword>
<reference evidence="2 5" key="1">
    <citation type="journal article" date="2015" name="Genome Announc.">
        <title>Complete Genome Sequence of the Nitrogen-Fixing and Solvent-Producing Clostridium pasteurianum DSM 525.</title>
        <authorList>
            <person name="Poehlein A."/>
            <person name="Grosse-Honebrink A."/>
            <person name="Zhang Y."/>
            <person name="Minton N.P."/>
            <person name="Daniel R."/>
        </authorList>
    </citation>
    <scope>NUCLEOTIDE SEQUENCE [LARGE SCALE GENOMIC DNA]</scope>
    <source>
        <strain evidence="2">DSM 525</strain>
        <strain evidence="5">DSM 525 / ATCC 6013</strain>
    </source>
</reference>